<dbReference type="STRING" id="1392247.A0A3N4L185"/>
<feature type="compositionally biased region" description="Basic and acidic residues" evidence="1">
    <location>
        <begin position="645"/>
        <end position="655"/>
    </location>
</feature>
<dbReference type="EMBL" id="ML119113">
    <property type="protein sequence ID" value="RPB15439.1"/>
    <property type="molecule type" value="Genomic_DNA"/>
</dbReference>
<evidence type="ECO:0000313" key="3">
    <source>
        <dbReference type="EMBL" id="RPB15439.1"/>
    </source>
</evidence>
<dbReference type="InParanoid" id="A0A3N4L185"/>
<gene>
    <name evidence="3" type="ORF">P167DRAFT_563069</name>
</gene>
<reference evidence="3 4" key="1">
    <citation type="journal article" date="2018" name="Nat. Ecol. Evol.">
        <title>Pezizomycetes genomes reveal the molecular basis of ectomycorrhizal truffle lifestyle.</title>
        <authorList>
            <person name="Murat C."/>
            <person name="Payen T."/>
            <person name="Noel B."/>
            <person name="Kuo A."/>
            <person name="Morin E."/>
            <person name="Chen J."/>
            <person name="Kohler A."/>
            <person name="Krizsan K."/>
            <person name="Balestrini R."/>
            <person name="Da Silva C."/>
            <person name="Montanini B."/>
            <person name="Hainaut M."/>
            <person name="Levati E."/>
            <person name="Barry K.W."/>
            <person name="Belfiori B."/>
            <person name="Cichocki N."/>
            <person name="Clum A."/>
            <person name="Dockter R.B."/>
            <person name="Fauchery L."/>
            <person name="Guy J."/>
            <person name="Iotti M."/>
            <person name="Le Tacon F."/>
            <person name="Lindquist E.A."/>
            <person name="Lipzen A."/>
            <person name="Malagnac F."/>
            <person name="Mello A."/>
            <person name="Molinier V."/>
            <person name="Miyauchi S."/>
            <person name="Poulain J."/>
            <person name="Riccioni C."/>
            <person name="Rubini A."/>
            <person name="Sitrit Y."/>
            <person name="Splivallo R."/>
            <person name="Traeger S."/>
            <person name="Wang M."/>
            <person name="Zifcakova L."/>
            <person name="Wipf D."/>
            <person name="Zambonelli A."/>
            <person name="Paolocci F."/>
            <person name="Nowrousian M."/>
            <person name="Ottonello S."/>
            <person name="Baldrian P."/>
            <person name="Spatafora J.W."/>
            <person name="Henrissat B."/>
            <person name="Nagy L.G."/>
            <person name="Aury J.M."/>
            <person name="Wincker P."/>
            <person name="Grigoriev I.V."/>
            <person name="Bonfante P."/>
            <person name="Martin F.M."/>
        </authorList>
    </citation>
    <scope>NUCLEOTIDE SEQUENCE [LARGE SCALE GENOMIC DNA]</scope>
    <source>
        <strain evidence="3 4">CCBAS932</strain>
    </source>
</reference>
<feature type="compositionally biased region" description="Basic and acidic residues" evidence="1">
    <location>
        <begin position="674"/>
        <end position="693"/>
    </location>
</feature>
<dbReference type="OrthoDB" id="298939at2759"/>
<dbReference type="Proteomes" id="UP000277580">
    <property type="component" value="Unassembled WGS sequence"/>
</dbReference>
<dbReference type="InterPro" id="IPR014752">
    <property type="entry name" value="Arrestin-like_C"/>
</dbReference>
<dbReference type="SUPFAM" id="SSF81296">
    <property type="entry name" value="E set domains"/>
    <property type="match status" value="1"/>
</dbReference>
<keyword evidence="4" id="KW-1185">Reference proteome</keyword>
<evidence type="ECO:0000313" key="4">
    <source>
        <dbReference type="Proteomes" id="UP000277580"/>
    </source>
</evidence>
<organism evidence="3 4">
    <name type="scientific">Morchella conica CCBAS932</name>
    <dbReference type="NCBI Taxonomy" id="1392247"/>
    <lineage>
        <taxon>Eukaryota</taxon>
        <taxon>Fungi</taxon>
        <taxon>Dikarya</taxon>
        <taxon>Ascomycota</taxon>
        <taxon>Pezizomycotina</taxon>
        <taxon>Pezizomycetes</taxon>
        <taxon>Pezizales</taxon>
        <taxon>Morchellaceae</taxon>
        <taxon>Morchella</taxon>
    </lineage>
</organism>
<feature type="domain" description="Arrestin C-terminal-like" evidence="2">
    <location>
        <begin position="407"/>
        <end position="554"/>
    </location>
</feature>
<dbReference type="Gene3D" id="2.60.40.640">
    <property type="match status" value="1"/>
</dbReference>
<evidence type="ECO:0000256" key="1">
    <source>
        <dbReference type="SAM" id="MobiDB-lite"/>
    </source>
</evidence>
<feature type="region of interest" description="Disordered" evidence="1">
    <location>
        <begin position="157"/>
        <end position="211"/>
    </location>
</feature>
<dbReference type="SMART" id="SM01017">
    <property type="entry name" value="Arrestin_C"/>
    <property type="match status" value="1"/>
</dbReference>
<protein>
    <recommendedName>
        <fullName evidence="2">Arrestin C-terminal-like domain-containing protein</fullName>
    </recommendedName>
</protein>
<name>A0A3N4L185_9PEZI</name>
<feature type="region of interest" description="Disordered" evidence="1">
    <location>
        <begin position="713"/>
        <end position="733"/>
    </location>
</feature>
<dbReference type="InterPro" id="IPR011022">
    <property type="entry name" value="Arrestin_C-like"/>
</dbReference>
<dbReference type="AlphaFoldDB" id="A0A3N4L185"/>
<sequence length="733" mass="81459">MSFSSAESRAFIPQPSPLLTEVDPGPILSRDAQARPELKVIIQPPLASQNVETGTWRSQPRIGDSEYRRRYRSGPSRRRGATSLGEAGSDAPQQNQPPSIGHRASFGHAMPADLNSMIYVPNLEETFNRGAVPLNDIKEASEQQTITPENILDRSQTPLRQSARHTNRVGTGRVSHENNRGFGNTAPTRPLSGQFDGESAPTEETNPPPIAKTFVRPIPPLELLDYPVIFNPRVTMNMATSSPLYVGGGCVDGRLNIHIRGTRLDDIRLGRVGIDIVGVEEISFFRKTIFMSIASELIDDEHPPPPAILLPTDFDQKTFWKVKPSRSFLPFRLNLPLNVGPGPFQSVRARIRYIIHGTVMYTVNGRKNIVRCCRDIRVISALDPERALLPLETPLLTTEEGPLRWGGYDTLKVTAGLHRAVWVSGTVAYVDVNIVNNTRRRVNTIRLKLRRHILAYKNTVALAENKSAGHLRVPSWIEHKTLAQSELNVGRRWKGVKGNQLDVVTCEIEIPRNQLSVKMGRFFEVKYFVDVAVCTLAAKTIRCQLPLTIIHMVAEAFGEKYGTGRGYQIAGRAFTAPRESVLIPERKGSLRHKHSHMNLAKPKVITSTKNSSSRNSGVLIPGLEEKKPSPDSTSKIAAAQRKRKITLDDPRKLDIDVPSLGPGNPWAAGMGPEQQREIREEQQKQYHDAERRRSSAVLSFAEGSRVTMRRVNKDDEILGGMGGYGSVPQDSLI</sequence>
<proteinExistence type="predicted"/>
<evidence type="ECO:0000259" key="2">
    <source>
        <dbReference type="SMART" id="SM01017"/>
    </source>
</evidence>
<feature type="region of interest" description="Disordered" evidence="1">
    <location>
        <begin position="1"/>
        <end position="107"/>
    </location>
</feature>
<feature type="compositionally biased region" description="Polar residues" evidence="1">
    <location>
        <begin position="605"/>
        <end position="616"/>
    </location>
</feature>
<feature type="region of interest" description="Disordered" evidence="1">
    <location>
        <begin position="587"/>
        <end position="695"/>
    </location>
</feature>
<feature type="compositionally biased region" description="Polar residues" evidence="1">
    <location>
        <begin position="46"/>
        <end position="58"/>
    </location>
</feature>
<accession>A0A3N4L185</accession>
<feature type="compositionally biased region" description="Basic residues" evidence="1">
    <location>
        <begin position="69"/>
        <end position="80"/>
    </location>
</feature>
<dbReference type="InterPro" id="IPR014756">
    <property type="entry name" value="Ig_E-set"/>
</dbReference>
<dbReference type="Pfam" id="PF02752">
    <property type="entry name" value="Arrestin_C"/>
    <property type="match status" value="1"/>
</dbReference>